<sequence>MGATVNTVLVVCFMIVGQALTMTSPDLQHRLQDLDTFIQNLMTCESRPIVGLTVSVVKDGQTIFAKGYGQRDLETGQTVDNRTLFCVGSISKSFTSALLASILGEREDVSWDTVLTDILGPSFRFRDQFRTKETTLRDILGHKTGLENQVIGLFTGQDIDRSELARRMRYFRQVHPFRTLWHYNNDLYTLAGHVAEKLTGKSYEALLRERILQPLGMDDTVYLADALEDGGFSNFPQTYLTYNTTGYYEPYSQEEFRPLKLHLPAGGVVSSALDMARYMKFHLSGGRDAAGRAMVPEDTLRQTHAADFLMPDGNIAVLDKFEPDWPVEVAMTQGYGMGWWIGAYRGYKRVQHSGFWAGFVSLLSLFPDASGGIFTSGNGPYTPWAIEDIHDIIHILVGDILTGKDHWLNATTACTYPEPWWTRPEPNRTVLPEISDNFPRDKRDYEGVYGNHATGNLTISLNATDDKLYFSLGLIGRGLVLPTDSANRIFLRYQGPLAYIPQGPLAYVPIMVVDVGQRDGKVFSLSLQNEPPGPAALFERGLKMTDPDPTEPQWDDCVSGSPERGSSSKAFAILVFLAYVYCFI</sequence>
<dbReference type="OrthoDB" id="5946976at2759"/>
<dbReference type="SUPFAM" id="SSF56601">
    <property type="entry name" value="beta-lactamase/transpeptidase-like"/>
    <property type="match status" value="1"/>
</dbReference>
<proteinExistence type="predicted"/>
<evidence type="ECO:0000313" key="3">
    <source>
        <dbReference type="EMBL" id="CAH1264640.1"/>
    </source>
</evidence>
<dbReference type="PANTHER" id="PTHR46825">
    <property type="entry name" value="D-ALANYL-D-ALANINE-CARBOXYPEPTIDASE/ENDOPEPTIDASE AMPH"/>
    <property type="match status" value="1"/>
</dbReference>
<evidence type="ECO:0000313" key="4">
    <source>
        <dbReference type="Proteomes" id="UP000838412"/>
    </source>
</evidence>
<dbReference type="EMBL" id="OV696690">
    <property type="protein sequence ID" value="CAH1264640.1"/>
    <property type="molecule type" value="Genomic_DNA"/>
</dbReference>
<feature type="chain" id="PRO_5035419195" evidence="1">
    <location>
        <begin position="22"/>
        <end position="584"/>
    </location>
</feature>
<dbReference type="AlphaFoldDB" id="A0A8K0A0W9"/>
<evidence type="ECO:0000259" key="2">
    <source>
        <dbReference type="Pfam" id="PF00144"/>
    </source>
</evidence>
<feature type="domain" description="Beta-lactamase-related" evidence="2">
    <location>
        <begin position="35"/>
        <end position="382"/>
    </location>
</feature>
<name>A0A8K0A0W9_BRALA</name>
<protein>
    <submittedName>
        <fullName evidence="3">LACTBL1 protein</fullName>
    </submittedName>
</protein>
<dbReference type="Gene3D" id="3.40.710.10">
    <property type="entry name" value="DD-peptidase/beta-lactamase superfamily"/>
    <property type="match status" value="1"/>
</dbReference>
<dbReference type="Pfam" id="PF00144">
    <property type="entry name" value="Beta-lactamase"/>
    <property type="match status" value="1"/>
</dbReference>
<accession>A0A8K0A0W9</accession>
<dbReference type="InterPro" id="IPR001466">
    <property type="entry name" value="Beta-lactam-related"/>
</dbReference>
<reference evidence="3" key="1">
    <citation type="submission" date="2022-01" db="EMBL/GenBank/DDBJ databases">
        <authorList>
            <person name="Braso-Vives M."/>
        </authorList>
    </citation>
    <scope>NUCLEOTIDE SEQUENCE</scope>
</reference>
<evidence type="ECO:0000256" key="1">
    <source>
        <dbReference type="SAM" id="SignalP"/>
    </source>
</evidence>
<gene>
    <name evidence="3" type="primary">LACTBL1</name>
    <name evidence="3" type="ORF">BLAG_LOCUS18951</name>
</gene>
<dbReference type="PANTHER" id="PTHR46825:SF15">
    <property type="entry name" value="BETA-LACTAMASE-RELATED DOMAIN-CONTAINING PROTEIN"/>
    <property type="match status" value="1"/>
</dbReference>
<keyword evidence="4" id="KW-1185">Reference proteome</keyword>
<dbReference type="Proteomes" id="UP000838412">
    <property type="component" value="Chromosome 5"/>
</dbReference>
<keyword evidence="1" id="KW-0732">Signal</keyword>
<dbReference type="InterPro" id="IPR050491">
    <property type="entry name" value="AmpC-like"/>
</dbReference>
<organism evidence="3 4">
    <name type="scientific">Branchiostoma lanceolatum</name>
    <name type="common">Common lancelet</name>
    <name type="synonym">Amphioxus lanceolatum</name>
    <dbReference type="NCBI Taxonomy" id="7740"/>
    <lineage>
        <taxon>Eukaryota</taxon>
        <taxon>Metazoa</taxon>
        <taxon>Chordata</taxon>
        <taxon>Cephalochordata</taxon>
        <taxon>Leptocardii</taxon>
        <taxon>Amphioxiformes</taxon>
        <taxon>Branchiostomatidae</taxon>
        <taxon>Branchiostoma</taxon>
    </lineage>
</organism>
<feature type="signal peptide" evidence="1">
    <location>
        <begin position="1"/>
        <end position="21"/>
    </location>
</feature>
<dbReference type="InterPro" id="IPR012338">
    <property type="entry name" value="Beta-lactam/transpept-like"/>
</dbReference>